<dbReference type="Proteomes" id="UP000267251">
    <property type="component" value="Unassembled WGS sequence"/>
</dbReference>
<evidence type="ECO:0000256" key="1">
    <source>
        <dbReference type="SAM" id="MobiDB-lite"/>
    </source>
</evidence>
<accession>A0A4P9XZU2</accession>
<protein>
    <submittedName>
        <fullName evidence="2">Uncharacterized protein</fullName>
    </submittedName>
</protein>
<organism evidence="2 3">
    <name type="scientific">Piptocephalis cylindrospora</name>
    <dbReference type="NCBI Taxonomy" id="1907219"/>
    <lineage>
        <taxon>Eukaryota</taxon>
        <taxon>Fungi</taxon>
        <taxon>Fungi incertae sedis</taxon>
        <taxon>Zoopagomycota</taxon>
        <taxon>Zoopagomycotina</taxon>
        <taxon>Zoopagomycetes</taxon>
        <taxon>Zoopagales</taxon>
        <taxon>Piptocephalidaceae</taxon>
        <taxon>Piptocephalis</taxon>
    </lineage>
</organism>
<feature type="region of interest" description="Disordered" evidence="1">
    <location>
        <begin position="202"/>
        <end position="231"/>
    </location>
</feature>
<reference evidence="3" key="1">
    <citation type="journal article" date="2018" name="Nat. Microbiol.">
        <title>Leveraging single-cell genomics to expand the fungal tree of life.</title>
        <authorList>
            <person name="Ahrendt S.R."/>
            <person name="Quandt C.A."/>
            <person name="Ciobanu D."/>
            <person name="Clum A."/>
            <person name="Salamov A."/>
            <person name="Andreopoulos B."/>
            <person name="Cheng J.F."/>
            <person name="Woyke T."/>
            <person name="Pelin A."/>
            <person name="Henrissat B."/>
            <person name="Reynolds N.K."/>
            <person name="Benny G.L."/>
            <person name="Smith M.E."/>
            <person name="James T.Y."/>
            <person name="Grigoriev I.V."/>
        </authorList>
    </citation>
    <scope>NUCLEOTIDE SEQUENCE [LARGE SCALE GENOMIC DNA]</scope>
</reference>
<feature type="compositionally biased region" description="Acidic residues" evidence="1">
    <location>
        <begin position="205"/>
        <end position="224"/>
    </location>
</feature>
<sequence>MTLDSSSLALCQAHWTQLSTLLSQLVRLRRRSSQPPLLATLPAQKSEILDRIKGQGHGEEEGIQRQRVEAQVMEHLGKIKELLVEEATAREGERMGEWALADPFLHDDDDDRGRNGGTENVPDKYISLPQSRYPCLHYLLQEGIFEVLGEWTDVWRIRRPLLSLLSSLLALLSPTDALPIFRSTLSRVCRSSHLYSPCRSLCGGEDGEEEEEEEEGEGEEDRDEGEERRKEDEGTDLLLLIRLCVDLVGERPSLASMLFDGECGFYPADMAMARVVSRCDRHRSLASDILLECIGLGLKHPRVLSHLTERSRFAERMNDLLLELLAKVSEDPGPHPPHQYPLEERGPEEDWVTCLDRPLRSLPSTSPTIQALRDRVLHILRDGAFLFLSDSLINGKEALSGDISVKGVLWTVSLLLRQYPGEEVGPLEKALLEGMILDARFHQDYLASYLLEGKGEIPLASLQLLLTILQLREERSMEMLLFRELRPESREDQGSVYEGMISRILGIMPFGTDKHVDLGSHYALRASLRYKRACEARRAWLLGAWGGDSLIQVKVIVQ</sequence>
<dbReference type="OrthoDB" id="10540050at2759"/>
<dbReference type="AlphaFoldDB" id="A0A4P9XZU2"/>
<keyword evidence="3" id="KW-1185">Reference proteome</keyword>
<evidence type="ECO:0000313" key="3">
    <source>
        <dbReference type="Proteomes" id="UP000267251"/>
    </source>
</evidence>
<name>A0A4P9XZU2_9FUNG</name>
<proteinExistence type="predicted"/>
<gene>
    <name evidence="2" type="ORF">BJ684DRAFT_21407</name>
</gene>
<evidence type="ECO:0000313" key="2">
    <source>
        <dbReference type="EMBL" id="RKP12026.1"/>
    </source>
</evidence>
<dbReference type="EMBL" id="KZ988520">
    <property type="protein sequence ID" value="RKP12026.1"/>
    <property type="molecule type" value="Genomic_DNA"/>
</dbReference>